<comment type="caution">
    <text evidence="3">The sequence shown here is derived from an EMBL/GenBank/DDBJ whole genome shotgun (WGS) entry which is preliminary data.</text>
</comment>
<keyword evidence="1" id="KW-1133">Transmembrane helix</keyword>
<dbReference type="Gene3D" id="2.60.120.1440">
    <property type="match status" value="1"/>
</dbReference>
<dbReference type="InterPro" id="IPR006860">
    <property type="entry name" value="FecR"/>
</dbReference>
<feature type="transmembrane region" description="Helical" evidence="1">
    <location>
        <begin position="82"/>
        <end position="101"/>
    </location>
</feature>
<name>A0ABW4ZA96_9BACT</name>
<dbReference type="RefSeq" id="WP_377177903.1">
    <property type="nucleotide sequence ID" value="NZ_JBHUJB010000034.1"/>
</dbReference>
<sequence length="514" mass="57273">MVDEEAIEELIIDLFEGELNEAGFQQLQTLLKQDPRAKQIYREYALVHNALELQAQAVDPLAQKVVPIELIIQRQRKKQVKWAAVATAAILLVAMMGLRFMQFEPNAVSASFEVSPGARYALSHVEGESEGENLLREGSRLELSQGVVEVVLTNGVRGVVSAPADLTLHEAGELYLARGEAWFDVPRSGHGFTVRTDELRVVDLGTRFGVAVHEDGYDEVHVYEGKVLVETSYASKDSWELGELASCRATVTGKLESIAHGEGKFLTQLPRSLPYYHWGFDQKDNVLDVGGVLQELEPIQMEWWSELQTIDGVFGQAFRSDNEHLYRGDWQGVVDEESVSIACWIKAPKGQNYVRQVVGWGRQYGFNDSETNAFYLYVEAEGGVVVPGISLGGYWVSAMTDLSDGEWHHVVFACNGSDEAIKAPAITCYIDGKVCEVKREWTERVARNADGYVEKRTAGDWRNGNPVGIFGGRWGIYNGWTDGQIGLDELYLFKGQIGAQEVERLYRDNAVEAP</sequence>
<keyword evidence="4" id="KW-1185">Reference proteome</keyword>
<dbReference type="Pfam" id="PF13385">
    <property type="entry name" value="Laminin_G_3"/>
    <property type="match status" value="1"/>
</dbReference>
<evidence type="ECO:0000313" key="4">
    <source>
        <dbReference type="Proteomes" id="UP001597389"/>
    </source>
</evidence>
<evidence type="ECO:0000256" key="1">
    <source>
        <dbReference type="SAM" id="Phobius"/>
    </source>
</evidence>
<evidence type="ECO:0000313" key="3">
    <source>
        <dbReference type="EMBL" id="MFD2158825.1"/>
    </source>
</evidence>
<proteinExistence type="predicted"/>
<dbReference type="PANTHER" id="PTHR30273:SF2">
    <property type="entry name" value="PROTEIN FECR"/>
    <property type="match status" value="1"/>
</dbReference>
<dbReference type="Pfam" id="PF04773">
    <property type="entry name" value="FecR"/>
    <property type="match status" value="1"/>
</dbReference>
<feature type="domain" description="FecR protein" evidence="2">
    <location>
        <begin position="170"/>
        <end position="227"/>
    </location>
</feature>
<dbReference type="Gene3D" id="2.60.120.200">
    <property type="match status" value="1"/>
</dbReference>
<accession>A0ABW4ZA96</accession>
<keyword evidence="1" id="KW-0472">Membrane</keyword>
<reference evidence="4" key="1">
    <citation type="journal article" date="2019" name="Int. J. Syst. Evol. Microbiol.">
        <title>The Global Catalogue of Microorganisms (GCM) 10K type strain sequencing project: providing services to taxonomists for standard genome sequencing and annotation.</title>
        <authorList>
            <consortium name="The Broad Institute Genomics Platform"/>
            <consortium name="The Broad Institute Genome Sequencing Center for Infectious Disease"/>
            <person name="Wu L."/>
            <person name="Ma J."/>
        </authorList>
    </citation>
    <scope>NUCLEOTIDE SEQUENCE [LARGE SCALE GENOMIC DNA]</scope>
    <source>
        <strain evidence="4">CCUG 57942</strain>
    </source>
</reference>
<dbReference type="PANTHER" id="PTHR30273">
    <property type="entry name" value="PERIPLASMIC SIGNAL SENSOR AND SIGMA FACTOR ACTIVATOR FECR-RELATED"/>
    <property type="match status" value="1"/>
</dbReference>
<dbReference type="InterPro" id="IPR012373">
    <property type="entry name" value="Ferrdict_sens_TM"/>
</dbReference>
<dbReference type="Proteomes" id="UP001597389">
    <property type="component" value="Unassembled WGS sequence"/>
</dbReference>
<dbReference type="EMBL" id="JBHUJB010000034">
    <property type="protein sequence ID" value="MFD2158825.1"/>
    <property type="molecule type" value="Genomic_DNA"/>
</dbReference>
<dbReference type="SUPFAM" id="SSF49899">
    <property type="entry name" value="Concanavalin A-like lectins/glucanases"/>
    <property type="match status" value="1"/>
</dbReference>
<dbReference type="InterPro" id="IPR013320">
    <property type="entry name" value="ConA-like_dom_sf"/>
</dbReference>
<evidence type="ECO:0000259" key="2">
    <source>
        <dbReference type="Pfam" id="PF04773"/>
    </source>
</evidence>
<gene>
    <name evidence="3" type="ORF">ACFSW8_07955</name>
</gene>
<keyword evidence="1" id="KW-0812">Transmembrane</keyword>
<protein>
    <submittedName>
        <fullName evidence="3">LamG-like jellyroll fold domain-containing protein</fullName>
    </submittedName>
</protein>
<organism evidence="3 4">
    <name type="scientific">Rubritalea tangerina</name>
    <dbReference type="NCBI Taxonomy" id="430798"/>
    <lineage>
        <taxon>Bacteria</taxon>
        <taxon>Pseudomonadati</taxon>
        <taxon>Verrucomicrobiota</taxon>
        <taxon>Verrucomicrobiia</taxon>
        <taxon>Verrucomicrobiales</taxon>
        <taxon>Rubritaleaceae</taxon>
        <taxon>Rubritalea</taxon>
    </lineage>
</organism>